<evidence type="ECO:0000256" key="2">
    <source>
        <dbReference type="SAM" id="Phobius"/>
    </source>
</evidence>
<dbReference type="PROSITE" id="PS51257">
    <property type="entry name" value="PROKAR_LIPOPROTEIN"/>
    <property type="match status" value="1"/>
</dbReference>
<dbReference type="EMBL" id="FPHP01000046">
    <property type="protein sequence ID" value="SFV75770.1"/>
    <property type="molecule type" value="Genomic_DNA"/>
</dbReference>
<proteinExistence type="predicted"/>
<accession>A0A1W1D5K5</accession>
<feature type="transmembrane region" description="Helical" evidence="2">
    <location>
        <begin position="119"/>
        <end position="140"/>
    </location>
</feature>
<dbReference type="AlphaFoldDB" id="A0A1W1D5K5"/>
<keyword evidence="2" id="KW-1133">Transmembrane helix</keyword>
<evidence type="ECO:0000256" key="1">
    <source>
        <dbReference type="SAM" id="Coils"/>
    </source>
</evidence>
<sequence length="224" mass="26953">MKWQLLIIFAILFQGCNLFKTQDEIEQQRKEEHLRFEKKLQELKEVELKKIEEQTKIQLALLQSKKELANINKTQELKKAELQLELDKQKILLQKEQLKQEYQLKLKETEKDAVMEEKLYIVLLIALLILTISFFTYYYFKKRREDKLMAYNDNLKKYFHQKENEARLQIAEKILDTINSGHLDKEQENQLIRALSGATTQQETTPQEEIPQIEEKKFIEIEHK</sequence>
<feature type="coiled-coil region" evidence="1">
    <location>
        <begin position="65"/>
        <end position="119"/>
    </location>
</feature>
<evidence type="ECO:0000313" key="3">
    <source>
        <dbReference type="EMBL" id="SFV75770.1"/>
    </source>
</evidence>
<gene>
    <name evidence="3" type="ORF">MNB_SM-3-1305</name>
</gene>
<protein>
    <submittedName>
        <fullName evidence="3">Uncharacterized protein</fullName>
    </submittedName>
</protein>
<keyword evidence="2" id="KW-0472">Membrane</keyword>
<name>A0A1W1D5K5_9ZZZZ</name>
<organism evidence="3">
    <name type="scientific">hydrothermal vent metagenome</name>
    <dbReference type="NCBI Taxonomy" id="652676"/>
    <lineage>
        <taxon>unclassified sequences</taxon>
        <taxon>metagenomes</taxon>
        <taxon>ecological metagenomes</taxon>
    </lineage>
</organism>
<keyword evidence="1" id="KW-0175">Coiled coil</keyword>
<keyword evidence="2" id="KW-0812">Transmembrane</keyword>
<reference evidence="3" key="1">
    <citation type="submission" date="2016-10" db="EMBL/GenBank/DDBJ databases">
        <authorList>
            <person name="de Groot N.N."/>
        </authorList>
    </citation>
    <scope>NUCLEOTIDE SEQUENCE</scope>
</reference>